<dbReference type="GO" id="GO:0004155">
    <property type="term" value="F:6,7-dihydropteridine reductase activity"/>
    <property type="evidence" value="ECO:0007669"/>
    <property type="project" value="UniProtKB-EC"/>
</dbReference>
<evidence type="ECO:0000256" key="7">
    <source>
        <dbReference type="ARBA" id="ARBA00039153"/>
    </source>
</evidence>
<evidence type="ECO:0000313" key="13">
    <source>
        <dbReference type="EMBL" id="PVD30043.1"/>
    </source>
</evidence>
<dbReference type="GO" id="GO:0006559">
    <property type="term" value="P:L-phenylalanine catabolic process"/>
    <property type="evidence" value="ECO:0007669"/>
    <property type="project" value="TreeGrafter"/>
</dbReference>
<dbReference type="GO" id="GO:0006729">
    <property type="term" value="P:tetrahydrobiopterin biosynthetic process"/>
    <property type="evidence" value="ECO:0007669"/>
    <property type="project" value="UniProtKB-KW"/>
</dbReference>
<evidence type="ECO:0000256" key="1">
    <source>
        <dbReference type="ARBA" id="ARBA00006484"/>
    </source>
</evidence>
<dbReference type="Proteomes" id="UP000245119">
    <property type="component" value="Linkage Group LG5"/>
</dbReference>
<protein>
    <recommendedName>
        <fullName evidence="8">Dihydropteridine reductase</fullName>
        <ecNumber evidence="7">1.5.1.34</ecNumber>
    </recommendedName>
    <alternativeName>
        <fullName evidence="10">HDHPR</fullName>
    </alternativeName>
    <alternativeName>
        <fullName evidence="9">Quinoid dihydropteridine reductase</fullName>
    </alternativeName>
</protein>
<dbReference type="Pfam" id="PF00106">
    <property type="entry name" value="adh_short"/>
    <property type="match status" value="1"/>
</dbReference>
<evidence type="ECO:0000256" key="3">
    <source>
        <dbReference type="ARBA" id="ARBA00022857"/>
    </source>
</evidence>
<dbReference type="SUPFAM" id="SSF51735">
    <property type="entry name" value="NAD(P)-binding Rossmann-fold domains"/>
    <property type="match status" value="1"/>
</dbReference>
<accession>A0A2T7P9F0</accession>
<evidence type="ECO:0000256" key="4">
    <source>
        <dbReference type="ARBA" id="ARBA00023002"/>
    </source>
</evidence>
<dbReference type="GO" id="GO:0070404">
    <property type="term" value="F:NADH binding"/>
    <property type="evidence" value="ECO:0007669"/>
    <property type="project" value="TreeGrafter"/>
</dbReference>
<dbReference type="PANTHER" id="PTHR15104:SF0">
    <property type="entry name" value="DIHYDROPTERIDINE REDUCTASE"/>
    <property type="match status" value="1"/>
</dbReference>
<evidence type="ECO:0000256" key="2">
    <source>
        <dbReference type="ARBA" id="ARBA00011738"/>
    </source>
</evidence>
<dbReference type="PANTHER" id="PTHR15104">
    <property type="entry name" value="DIHYDROPTERIDINE REDUCTASE"/>
    <property type="match status" value="1"/>
</dbReference>
<dbReference type="InterPro" id="IPR002347">
    <property type="entry name" value="SDR_fam"/>
</dbReference>
<gene>
    <name evidence="13" type="ORF">C0Q70_09304</name>
</gene>
<dbReference type="GO" id="GO:0070402">
    <property type="term" value="F:NADPH binding"/>
    <property type="evidence" value="ECO:0007669"/>
    <property type="project" value="TreeGrafter"/>
</dbReference>
<evidence type="ECO:0000313" key="14">
    <source>
        <dbReference type="Proteomes" id="UP000245119"/>
    </source>
</evidence>
<keyword evidence="5" id="KW-0783">Tetrahydrobiopterin biosynthesis</keyword>
<keyword evidence="3" id="KW-0521">NADP</keyword>
<evidence type="ECO:0000256" key="9">
    <source>
        <dbReference type="ARBA" id="ARBA00041348"/>
    </source>
</evidence>
<proteinExistence type="inferred from homology"/>
<comment type="catalytic activity">
    <reaction evidence="12">
        <text>5,6,7,8-tetrahydropteridine + NAD(+) = 6,7-dihydropteridine + NADH + H(+)</text>
        <dbReference type="Rhea" id="RHEA:17869"/>
        <dbReference type="ChEBI" id="CHEBI:15378"/>
        <dbReference type="ChEBI" id="CHEBI:28889"/>
        <dbReference type="ChEBI" id="CHEBI:30156"/>
        <dbReference type="ChEBI" id="CHEBI:57540"/>
        <dbReference type="ChEBI" id="CHEBI:57945"/>
        <dbReference type="EC" id="1.5.1.34"/>
    </reaction>
    <physiologicalReaction direction="right-to-left" evidence="12">
        <dbReference type="Rhea" id="RHEA:17871"/>
    </physiologicalReaction>
</comment>
<evidence type="ECO:0000256" key="10">
    <source>
        <dbReference type="ARBA" id="ARBA00042518"/>
    </source>
</evidence>
<comment type="function">
    <text evidence="6">Catalyzes the conversion of quinonoid dihydrobiopterin into tetrahydrobiopterin.</text>
</comment>
<evidence type="ECO:0000256" key="6">
    <source>
        <dbReference type="ARBA" id="ARBA00037099"/>
    </source>
</evidence>
<dbReference type="FunFam" id="3.40.50.720:FF:000157">
    <property type="entry name" value="Quinoid dihydropteridine reductase"/>
    <property type="match status" value="1"/>
</dbReference>
<dbReference type="InterPro" id="IPR036291">
    <property type="entry name" value="NAD(P)-bd_dom_sf"/>
</dbReference>
<keyword evidence="4" id="KW-0560">Oxidoreductase</keyword>
<comment type="catalytic activity">
    <reaction evidence="11">
        <text>5,6,7,8-tetrahydropteridine + NADP(+) = 6,7-dihydropteridine + NADPH + H(+)</text>
        <dbReference type="Rhea" id="RHEA:17865"/>
        <dbReference type="ChEBI" id="CHEBI:15378"/>
        <dbReference type="ChEBI" id="CHEBI:28889"/>
        <dbReference type="ChEBI" id="CHEBI:30156"/>
        <dbReference type="ChEBI" id="CHEBI:57783"/>
        <dbReference type="ChEBI" id="CHEBI:58349"/>
        <dbReference type="EC" id="1.5.1.34"/>
    </reaction>
    <physiologicalReaction direction="right-to-left" evidence="11">
        <dbReference type="Rhea" id="RHEA:17867"/>
    </physiologicalReaction>
</comment>
<comment type="caution">
    <text evidence="13">The sequence shown here is derived from an EMBL/GenBank/DDBJ whole genome shotgun (WGS) entry which is preliminary data.</text>
</comment>
<dbReference type="STRING" id="400727.A0A2T7P9F0"/>
<comment type="subunit">
    <text evidence="2">Homodimer.</text>
</comment>
<evidence type="ECO:0000256" key="12">
    <source>
        <dbReference type="ARBA" id="ARBA00047536"/>
    </source>
</evidence>
<dbReference type="AlphaFoldDB" id="A0A2T7P9F0"/>
<sequence length="235" mass="24715">MAAGRVLVYGGKGALGSTCVKLFKSKNFWVGSIDLAPNEEADANVVVGPMATWNEQEKEVSSRVEEILGSDKVDAIFCVAGGWAGGNAASKKLIENADSMWKQSVWTSVIASSLAARFLKNGGVLTLPGAQAALKGTPGMVGYGLAKAAVHQLTQSLAGDNSGMPSDSLAVAILPVTLDTPMNRKWMANADFSTWTPLDFVAGLFSKWVEGQERPPSGSLVQLITKEGKTELILS</sequence>
<evidence type="ECO:0000256" key="11">
    <source>
        <dbReference type="ARBA" id="ARBA00047429"/>
    </source>
</evidence>
<dbReference type="Gene3D" id="3.40.50.720">
    <property type="entry name" value="NAD(P)-binding Rossmann-like Domain"/>
    <property type="match status" value="1"/>
</dbReference>
<keyword evidence="14" id="KW-1185">Reference proteome</keyword>
<dbReference type="CDD" id="cd05334">
    <property type="entry name" value="DHPR_SDR_c_like"/>
    <property type="match status" value="1"/>
</dbReference>
<dbReference type="EMBL" id="PZQS01000005">
    <property type="protein sequence ID" value="PVD30043.1"/>
    <property type="molecule type" value="Genomic_DNA"/>
</dbReference>
<reference evidence="13 14" key="1">
    <citation type="submission" date="2018-04" db="EMBL/GenBank/DDBJ databases">
        <title>The genome of golden apple snail Pomacea canaliculata provides insight into stress tolerance and invasive adaptation.</title>
        <authorList>
            <person name="Liu C."/>
            <person name="Liu B."/>
            <person name="Ren Y."/>
            <person name="Zhang Y."/>
            <person name="Wang H."/>
            <person name="Li S."/>
            <person name="Jiang F."/>
            <person name="Yin L."/>
            <person name="Zhang G."/>
            <person name="Qian W."/>
            <person name="Fan W."/>
        </authorList>
    </citation>
    <scope>NUCLEOTIDE SEQUENCE [LARGE SCALE GENOMIC DNA]</scope>
    <source>
        <strain evidence="13">SZHN2017</strain>
        <tissue evidence="13">Muscle</tissue>
    </source>
</reference>
<evidence type="ECO:0000256" key="5">
    <source>
        <dbReference type="ARBA" id="ARBA00023007"/>
    </source>
</evidence>
<dbReference type="GO" id="GO:0005737">
    <property type="term" value="C:cytoplasm"/>
    <property type="evidence" value="ECO:0007669"/>
    <property type="project" value="TreeGrafter"/>
</dbReference>
<name>A0A2T7P9F0_POMCA</name>
<organism evidence="13 14">
    <name type="scientific">Pomacea canaliculata</name>
    <name type="common">Golden apple snail</name>
    <dbReference type="NCBI Taxonomy" id="400727"/>
    <lineage>
        <taxon>Eukaryota</taxon>
        <taxon>Metazoa</taxon>
        <taxon>Spiralia</taxon>
        <taxon>Lophotrochozoa</taxon>
        <taxon>Mollusca</taxon>
        <taxon>Gastropoda</taxon>
        <taxon>Caenogastropoda</taxon>
        <taxon>Architaenioglossa</taxon>
        <taxon>Ampullarioidea</taxon>
        <taxon>Ampullariidae</taxon>
        <taxon>Pomacea</taxon>
    </lineage>
</organism>
<dbReference type="OrthoDB" id="1204at2759"/>
<evidence type="ECO:0000256" key="8">
    <source>
        <dbReference type="ARBA" id="ARBA00039520"/>
    </source>
</evidence>
<dbReference type="OMA" id="KNYWVGS"/>
<comment type="similarity">
    <text evidence="1">Belongs to the short-chain dehydrogenases/reductases (SDR) family.</text>
</comment>
<dbReference type="EC" id="1.5.1.34" evidence="7"/>